<dbReference type="EMBL" id="UZAF01016779">
    <property type="protein sequence ID" value="VDO33768.1"/>
    <property type="molecule type" value="Genomic_DNA"/>
</dbReference>
<dbReference type="AlphaFoldDB" id="A0A0N4WC57"/>
<sequence length="303" mass="34259">MDHHDTIFKELTTPADTCPTLTFSTQLRTVLAIETISICLLSGIAQIPMILILGAFFVTSFFTYVILDGTLILHRVAYTFYPYSAGRVLSKTVLEIYLGLVGALHITIIALTISPLCGYQFCPQTMKRFFTHGPLSPFLVWMNRVCNHVFGLTGLFAYVAICVYLFARGTLRFGNNSEIRLTLQVIVMSTIGMFYFSYFEFHEMLKIPQPAATIIYETVVLLYYNSEFAPYLLLNKKDLFADVSQLIAYIRRDMPRQDCIRSTAVIARDQHVRSIVFSPLCLQLEKSTSPPVKRAAPAKTINT</sequence>
<evidence type="ECO:0000313" key="4">
    <source>
        <dbReference type="WBParaSite" id="HPLM_0000807201-mRNA-1"/>
    </source>
</evidence>
<accession>A0A0N4WC57</accession>
<feature type="transmembrane region" description="Helical" evidence="1">
    <location>
        <begin position="96"/>
        <end position="119"/>
    </location>
</feature>
<organism evidence="4">
    <name type="scientific">Haemonchus placei</name>
    <name type="common">Barber's pole worm</name>
    <dbReference type="NCBI Taxonomy" id="6290"/>
    <lineage>
        <taxon>Eukaryota</taxon>
        <taxon>Metazoa</taxon>
        <taxon>Ecdysozoa</taxon>
        <taxon>Nematoda</taxon>
        <taxon>Chromadorea</taxon>
        <taxon>Rhabditida</taxon>
        <taxon>Rhabditina</taxon>
        <taxon>Rhabditomorpha</taxon>
        <taxon>Strongyloidea</taxon>
        <taxon>Trichostrongylidae</taxon>
        <taxon>Haemonchus</taxon>
    </lineage>
</organism>
<name>A0A0N4WC57_HAEPC</name>
<protein>
    <submittedName>
        <fullName evidence="4">7TM_GPCR_Srx domain-containing protein</fullName>
    </submittedName>
</protein>
<proteinExistence type="predicted"/>
<dbReference type="Proteomes" id="UP000268014">
    <property type="component" value="Unassembled WGS sequence"/>
</dbReference>
<evidence type="ECO:0000313" key="2">
    <source>
        <dbReference type="EMBL" id="VDO33768.1"/>
    </source>
</evidence>
<keyword evidence="1" id="KW-0812">Transmembrane</keyword>
<gene>
    <name evidence="2" type="ORF">HPLM_LOCUS8064</name>
</gene>
<evidence type="ECO:0000313" key="3">
    <source>
        <dbReference type="Proteomes" id="UP000268014"/>
    </source>
</evidence>
<keyword evidence="1" id="KW-0472">Membrane</keyword>
<feature type="transmembrane region" description="Helical" evidence="1">
    <location>
        <begin position="50"/>
        <end position="76"/>
    </location>
</feature>
<reference evidence="2 3" key="2">
    <citation type="submission" date="2018-11" db="EMBL/GenBank/DDBJ databases">
        <authorList>
            <consortium name="Pathogen Informatics"/>
        </authorList>
    </citation>
    <scope>NUCLEOTIDE SEQUENCE [LARGE SCALE GENOMIC DNA]</scope>
    <source>
        <strain evidence="2 3">MHpl1</strain>
    </source>
</reference>
<evidence type="ECO:0000256" key="1">
    <source>
        <dbReference type="SAM" id="Phobius"/>
    </source>
</evidence>
<feature type="transmembrane region" description="Helical" evidence="1">
    <location>
        <begin position="149"/>
        <end position="167"/>
    </location>
</feature>
<keyword evidence="1" id="KW-1133">Transmembrane helix</keyword>
<keyword evidence="3" id="KW-1185">Reference proteome</keyword>
<feature type="transmembrane region" description="Helical" evidence="1">
    <location>
        <begin position="179"/>
        <end position="199"/>
    </location>
</feature>
<dbReference type="WBParaSite" id="HPLM_0000807201-mRNA-1">
    <property type="protein sequence ID" value="HPLM_0000807201-mRNA-1"/>
    <property type="gene ID" value="HPLM_0000807201"/>
</dbReference>
<dbReference type="OrthoDB" id="5867808at2759"/>
<reference evidence="4" key="1">
    <citation type="submission" date="2016-04" db="UniProtKB">
        <authorList>
            <consortium name="WormBaseParasite"/>
        </authorList>
    </citation>
    <scope>IDENTIFICATION</scope>
</reference>